<dbReference type="InterPro" id="IPR005119">
    <property type="entry name" value="LysR_subst-bd"/>
</dbReference>
<keyword evidence="3" id="KW-0238">DNA-binding</keyword>
<dbReference type="InterPro" id="IPR058163">
    <property type="entry name" value="LysR-type_TF_proteobact-type"/>
</dbReference>
<comment type="similarity">
    <text evidence="1">Belongs to the LysR transcriptional regulatory family.</text>
</comment>
<evidence type="ECO:0000256" key="3">
    <source>
        <dbReference type="ARBA" id="ARBA00023125"/>
    </source>
</evidence>
<dbReference type="GO" id="GO:0003700">
    <property type="term" value="F:DNA-binding transcription factor activity"/>
    <property type="evidence" value="ECO:0007669"/>
    <property type="project" value="InterPro"/>
</dbReference>
<evidence type="ECO:0000256" key="1">
    <source>
        <dbReference type="ARBA" id="ARBA00009437"/>
    </source>
</evidence>
<gene>
    <name evidence="6" type="ORF">NFC81_04910</name>
</gene>
<dbReference type="InterPro" id="IPR036390">
    <property type="entry name" value="WH_DNA-bd_sf"/>
</dbReference>
<feature type="domain" description="HTH lysR-type" evidence="5">
    <location>
        <begin position="1"/>
        <end position="59"/>
    </location>
</feature>
<accession>A0AB38YJ96</accession>
<dbReference type="GO" id="GO:0003677">
    <property type="term" value="F:DNA binding"/>
    <property type="evidence" value="ECO:0007669"/>
    <property type="project" value="UniProtKB-KW"/>
</dbReference>
<dbReference type="SUPFAM" id="SSF53850">
    <property type="entry name" value="Periplasmic binding protein-like II"/>
    <property type="match status" value="1"/>
</dbReference>
<dbReference type="RefSeq" id="WP_304996418.1">
    <property type="nucleotide sequence ID" value="NZ_CP101717.1"/>
</dbReference>
<dbReference type="Pfam" id="PF00126">
    <property type="entry name" value="HTH_1"/>
    <property type="match status" value="1"/>
</dbReference>
<sequence length="297" mass="32581">MSELRQLKAFIAVADHGSFHAAADASGSSATAVSRAVKDLEHELGARLFNRNTRRVALTPAGERYALRCRKILLDLADARAEIKAEARELGGTLRIAAPVSFGLYQLEPLLIQFAQQHPQLEIDLQLHEARLDLIGSGFDVIIIGAQDDYNAAIPARKLCTSKVVLCAAPSYLAQHGAPSHPEDRHRLDLIDIDHAISRAPWKIHGPDGWMDVAPLRRARYSTNHAEIALRMAKNGLGIAPLPDFMVQDAIAQGELVRVLNEWTLQSLVYYAALPAQHLLEPKVTALLDHLSVAFCP</sequence>
<dbReference type="Gene3D" id="3.40.190.290">
    <property type="match status" value="1"/>
</dbReference>
<dbReference type="PANTHER" id="PTHR30537">
    <property type="entry name" value="HTH-TYPE TRANSCRIPTIONAL REGULATOR"/>
    <property type="match status" value="1"/>
</dbReference>
<dbReference type="PROSITE" id="PS50931">
    <property type="entry name" value="HTH_LYSR"/>
    <property type="match status" value="1"/>
</dbReference>
<evidence type="ECO:0000313" key="6">
    <source>
        <dbReference type="EMBL" id="WLD59129.1"/>
    </source>
</evidence>
<dbReference type="PANTHER" id="PTHR30537:SF5">
    <property type="entry name" value="HTH-TYPE TRANSCRIPTIONAL ACTIVATOR TTDR-RELATED"/>
    <property type="match status" value="1"/>
</dbReference>
<reference evidence="6" key="1">
    <citation type="submission" date="2022-07" db="EMBL/GenBank/DDBJ databases">
        <title>Complete genome sequence of Salinispirillum sp. LH10-3-1 capable of multiple carbohydrate inversion isolated from a soda lake.</title>
        <authorList>
            <person name="Liu J."/>
            <person name="Zhai Y."/>
            <person name="Zhang H."/>
            <person name="Yang H."/>
            <person name="Qu J."/>
            <person name="Li J."/>
        </authorList>
    </citation>
    <scope>NUCLEOTIDE SEQUENCE</scope>
    <source>
        <strain evidence="6">LH 10-3-1</strain>
    </source>
</reference>
<name>A0AB38YJ96_9GAMM</name>
<evidence type="ECO:0000256" key="2">
    <source>
        <dbReference type="ARBA" id="ARBA00023015"/>
    </source>
</evidence>
<dbReference type="FunFam" id="1.10.10.10:FF:000001">
    <property type="entry name" value="LysR family transcriptional regulator"/>
    <property type="match status" value="1"/>
</dbReference>
<evidence type="ECO:0000256" key="4">
    <source>
        <dbReference type="ARBA" id="ARBA00023163"/>
    </source>
</evidence>
<dbReference type="Gene3D" id="1.10.10.10">
    <property type="entry name" value="Winged helix-like DNA-binding domain superfamily/Winged helix DNA-binding domain"/>
    <property type="match status" value="1"/>
</dbReference>
<dbReference type="AlphaFoldDB" id="A0AB38YJ96"/>
<organism evidence="6">
    <name type="scientific">Salinispirillum sp. LH 10-3-1</name>
    <dbReference type="NCBI Taxonomy" id="2952525"/>
    <lineage>
        <taxon>Bacteria</taxon>
        <taxon>Pseudomonadati</taxon>
        <taxon>Pseudomonadota</taxon>
        <taxon>Gammaproteobacteria</taxon>
        <taxon>Oceanospirillales</taxon>
        <taxon>Saccharospirillaceae</taxon>
        <taxon>Salinispirillum</taxon>
    </lineage>
</organism>
<evidence type="ECO:0000259" key="5">
    <source>
        <dbReference type="PROSITE" id="PS50931"/>
    </source>
</evidence>
<dbReference type="SUPFAM" id="SSF46785">
    <property type="entry name" value="Winged helix' DNA-binding domain"/>
    <property type="match status" value="1"/>
</dbReference>
<dbReference type="Pfam" id="PF03466">
    <property type="entry name" value="LysR_substrate"/>
    <property type="match status" value="1"/>
</dbReference>
<keyword evidence="2" id="KW-0805">Transcription regulation</keyword>
<keyword evidence="4" id="KW-0804">Transcription</keyword>
<dbReference type="InterPro" id="IPR036388">
    <property type="entry name" value="WH-like_DNA-bd_sf"/>
</dbReference>
<protein>
    <submittedName>
        <fullName evidence="6">LysR substrate-binding domain-containing protein</fullName>
    </submittedName>
</protein>
<dbReference type="InterPro" id="IPR000847">
    <property type="entry name" value="LysR_HTH_N"/>
</dbReference>
<dbReference type="CDD" id="cd08422">
    <property type="entry name" value="PBP2_CrgA_like"/>
    <property type="match status" value="1"/>
</dbReference>
<dbReference type="EMBL" id="CP101717">
    <property type="protein sequence ID" value="WLD59129.1"/>
    <property type="molecule type" value="Genomic_DNA"/>
</dbReference>
<proteinExistence type="inferred from homology"/>